<protein>
    <submittedName>
        <fullName evidence="2">Uncharacterized protein</fullName>
    </submittedName>
</protein>
<evidence type="ECO:0000313" key="3">
    <source>
        <dbReference type="Proteomes" id="UP000246464"/>
    </source>
</evidence>
<organism evidence="2 3">
    <name type="scientific">Scophthalmus maximus</name>
    <name type="common">Turbot</name>
    <name type="synonym">Psetta maxima</name>
    <dbReference type="NCBI Taxonomy" id="52904"/>
    <lineage>
        <taxon>Eukaryota</taxon>
        <taxon>Metazoa</taxon>
        <taxon>Chordata</taxon>
        <taxon>Craniata</taxon>
        <taxon>Vertebrata</taxon>
        <taxon>Euteleostomi</taxon>
        <taxon>Actinopterygii</taxon>
        <taxon>Neopterygii</taxon>
        <taxon>Teleostei</taxon>
        <taxon>Neoteleostei</taxon>
        <taxon>Acanthomorphata</taxon>
        <taxon>Carangaria</taxon>
        <taxon>Pleuronectiformes</taxon>
        <taxon>Pleuronectoidei</taxon>
        <taxon>Scophthalmidae</taxon>
        <taxon>Scophthalmus</taxon>
    </lineage>
</organism>
<keyword evidence="3" id="KW-1185">Reference proteome</keyword>
<feature type="region of interest" description="Disordered" evidence="1">
    <location>
        <begin position="1"/>
        <end position="39"/>
    </location>
</feature>
<dbReference type="EMBL" id="CP026256">
    <property type="protein sequence ID" value="AWP13427.1"/>
    <property type="molecule type" value="Genomic_DNA"/>
</dbReference>
<reference evidence="2 3" key="1">
    <citation type="submission" date="2017-12" db="EMBL/GenBank/DDBJ databases">
        <title>Integrating genomic resources of turbot (Scophthalmus maximus) in depth evaluation of genetic and physical mapping variation across individuals.</title>
        <authorList>
            <person name="Martinez P."/>
        </authorList>
    </citation>
    <scope>NUCLEOTIDE SEQUENCE [LARGE SCALE GENOMIC DNA]</scope>
</reference>
<gene>
    <name evidence="2" type="ORF">SMAX5B_018460</name>
</gene>
<dbReference type="Proteomes" id="UP000246464">
    <property type="component" value="Chromosome 14"/>
</dbReference>
<evidence type="ECO:0000313" key="2">
    <source>
        <dbReference type="EMBL" id="AWP13427.1"/>
    </source>
</evidence>
<feature type="region of interest" description="Disordered" evidence="1">
    <location>
        <begin position="68"/>
        <end position="105"/>
    </location>
</feature>
<name>A0A2U9C9Y3_SCOMX</name>
<evidence type="ECO:0000256" key="1">
    <source>
        <dbReference type="SAM" id="MobiDB-lite"/>
    </source>
</evidence>
<dbReference type="AlphaFoldDB" id="A0A2U9C9Y3"/>
<sequence length="105" mass="11073">MKSSHGTEEDSGTDGTTEESTKSPNHSSENPAVVGTGEIPHCSAAGVELIVLAFHHKSPENTVHFRLSTNKDQPAGGHGGVFDSSRAGFFPQDLVETKNGAKRTE</sequence>
<accession>A0A2U9C9Y3</accession>
<proteinExistence type="predicted"/>